<dbReference type="EMBL" id="JAAALK010000283">
    <property type="protein sequence ID" value="KAG8076367.1"/>
    <property type="molecule type" value="Genomic_DNA"/>
</dbReference>
<keyword evidence="4" id="KW-1133">Transmembrane helix</keyword>
<comment type="subcellular location">
    <subcellularLocation>
        <location evidence="1">Membrane</location>
        <topology evidence="1">Multi-pass membrane protein</topology>
    </subcellularLocation>
</comment>
<reference evidence="7" key="2">
    <citation type="submission" date="2021-02" db="EMBL/GenBank/DDBJ databases">
        <authorList>
            <person name="Kimball J.A."/>
            <person name="Haas M.W."/>
            <person name="Macchietto M."/>
            <person name="Kono T."/>
            <person name="Duquette J."/>
            <person name="Shao M."/>
        </authorList>
    </citation>
    <scope>NUCLEOTIDE SEQUENCE</scope>
    <source>
        <tissue evidence="7">Fresh leaf tissue</tissue>
    </source>
</reference>
<evidence type="ECO:0000313" key="8">
    <source>
        <dbReference type="Proteomes" id="UP000729402"/>
    </source>
</evidence>
<evidence type="ECO:0000313" key="7">
    <source>
        <dbReference type="EMBL" id="KAG8076367.1"/>
    </source>
</evidence>
<proteinExistence type="inferred from homology"/>
<sequence>MLPQFLFHFTDGFRAADVKVYYGFVMPRGLSLFRRGLRVEVPADDRLRLGFVDVVHAVMSVLVFVAVALSDHRVSDSPAASSQACTGRRWARR</sequence>
<feature type="region of interest" description="Disordered" evidence="6">
    <location>
        <begin position="73"/>
        <end position="93"/>
    </location>
</feature>
<organism evidence="7 8">
    <name type="scientific">Zizania palustris</name>
    <name type="common">Northern wild rice</name>
    <dbReference type="NCBI Taxonomy" id="103762"/>
    <lineage>
        <taxon>Eukaryota</taxon>
        <taxon>Viridiplantae</taxon>
        <taxon>Streptophyta</taxon>
        <taxon>Embryophyta</taxon>
        <taxon>Tracheophyta</taxon>
        <taxon>Spermatophyta</taxon>
        <taxon>Magnoliopsida</taxon>
        <taxon>Liliopsida</taxon>
        <taxon>Poales</taxon>
        <taxon>Poaceae</taxon>
        <taxon>BOP clade</taxon>
        <taxon>Oryzoideae</taxon>
        <taxon>Oryzeae</taxon>
        <taxon>Zizaniinae</taxon>
        <taxon>Zizania</taxon>
    </lineage>
</organism>
<name>A0A8J5VLL7_ZIZPA</name>
<dbReference type="Pfam" id="PF05078">
    <property type="entry name" value="DUF679"/>
    <property type="match status" value="1"/>
</dbReference>
<evidence type="ECO:0000256" key="3">
    <source>
        <dbReference type="ARBA" id="ARBA00022692"/>
    </source>
</evidence>
<evidence type="ECO:0000256" key="4">
    <source>
        <dbReference type="ARBA" id="ARBA00022989"/>
    </source>
</evidence>
<dbReference type="GO" id="GO:0016020">
    <property type="term" value="C:membrane"/>
    <property type="evidence" value="ECO:0007669"/>
    <property type="project" value="UniProtKB-SubCell"/>
</dbReference>
<dbReference type="GO" id="GO:0010256">
    <property type="term" value="P:endomembrane system organization"/>
    <property type="evidence" value="ECO:0007669"/>
    <property type="project" value="TreeGrafter"/>
</dbReference>
<evidence type="ECO:0000256" key="6">
    <source>
        <dbReference type="SAM" id="MobiDB-lite"/>
    </source>
</evidence>
<dbReference type="InterPro" id="IPR007770">
    <property type="entry name" value="DMP"/>
</dbReference>
<dbReference type="GO" id="GO:0005737">
    <property type="term" value="C:cytoplasm"/>
    <property type="evidence" value="ECO:0007669"/>
    <property type="project" value="UniProtKB-ARBA"/>
</dbReference>
<dbReference type="PANTHER" id="PTHR31621:SF11">
    <property type="entry name" value="PROTEIN DMP8-RELATED"/>
    <property type="match status" value="1"/>
</dbReference>
<comment type="similarity">
    <text evidence="2">Belongs to the plant DMP1 protein family.</text>
</comment>
<evidence type="ECO:0000256" key="2">
    <source>
        <dbReference type="ARBA" id="ARBA00008707"/>
    </source>
</evidence>
<dbReference type="PANTHER" id="PTHR31621">
    <property type="entry name" value="PROTEIN DMP3"/>
    <property type="match status" value="1"/>
</dbReference>
<accession>A0A8J5VLL7</accession>
<dbReference type="Proteomes" id="UP000729402">
    <property type="component" value="Unassembled WGS sequence"/>
</dbReference>
<dbReference type="OrthoDB" id="762629at2759"/>
<evidence type="ECO:0000256" key="5">
    <source>
        <dbReference type="ARBA" id="ARBA00023136"/>
    </source>
</evidence>
<protein>
    <submittedName>
        <fullName evidence="7">Uncharacterized protein</fullName>
    </submittedName>
</protein>
<gene>
    <name evidence="7" type="ORF">GUJ93_ZPchr0006g42986</name>
</gene>
<keyword evidence="5" id="KW-0472">Membrane</keyword>
<reference evidence="7" key="1">
    <citation type="journal article" date="2021" name="bioRxiv">
        <title>Whole Genome Assembly and Annotation of Northern Wild Rice, Zizania palustris L., Supports a Whole Genome Duplication in the Zizania Genus.</title>
        <authorList>
            <person name="Haas M."/>
            <person name="Kono T."/>
            <person name="Macchietto M."/>
            <person name="Millas R."/>
            <person name="McGilp L."/>
            <person name="Shao M."/>
            <person name="Duquette J."/>
            <person name="Hirsch C.N."/>
            <person name="Kimball J."/>
        </authorList>
    </citation>
    <scope>NUCLEOTIDE SEQUENCE</scope>
    <source>
        <tissue evidence="7">Fresh leaf tissue</tissue>
    </source>
</reference>
<evidence type="ECO:0000256" key="1">
    <source>
        <dbReference type="ARBA" id="ARBA00004141"/>
    </source>
</evidence>
<keyword evidence="3" id="KW-0812">Transmembrane</keyword>
<comment type="caution">
    <text evidence="7">The sequence shown here is derived from an EMBL/GenBank/DDBJ whole genome shotgun (WGS) entry which is preliminary data.</text>
</comment>
<dbReference type="AlphaFoldDB" id="A0A8J5VLL7"/>
<keyword evidence="8" id="KW-1185">Reference proteome</keyword>